<comment type="caution">
    <text evidence="4">The sequence shown here is derived from an EMBL/GenBank/DDBJ whole genome shotgun (WGS) entry which is preliminary data.</text>
</comment>
<dbReference type="AlphaFoldDB" id="A0A427YBL3"/>
<dbReference type="STRING" id="105984.A0A427YBL3"/>
<dbReference type="InterPro" id="IPR052396">
    <property type="entry name" value="Meiotic_Drive_Suppr_Kinase"/>
</dbReference>
<feature type="region of interest" description="Disordered" evidence="2">
    <location>
        <begin position="221"/>
        <end position="257"/>
    </location>
</feature>
<feature type="region of interest" description="Disordered" evidence="2">
    <location>
        <begin position="72"/>
        <end position="97"/>
    </location>
</feature>
<dbReference type="PROSITE" id="PS50011">
    <property type="entry name" value="PROTEIN_KINASE_DOM"/>
    <property type="match status" value="1"/>
</dbReference>
<accession>A0A427YBL3</accession>
<evidence type="ECO:0000256" key="1">
    <source>
        <dbReference type="SAM" id="Coils"/>
    </source>
</evidence>
<dbReference type="GO" id="GO:0005524">
    <property type="term" value="F:ATP binding"/>
    <property type="evidence" value="ECO:0007669"/>
    <property type="project" value="InterPro"/>
</dbReference>
<sequence>MPSLSDTLDKLAHESEQISRYASENDRPPGPFTAAFLYLPTRDNPNPNILSLIRDSDESERRPFRDVNEEEYLNVGPSAPGPRKSMAVGAQANGRGHLLTPLRDLQRKRNTAGELEATLAAAEKVAESLADSSWRMSRAQDRVQTLLEQHRRQVARIAEVERLIAEVQAPTPVAEQPPSPTPAKKELPPRPVLSIDDAIKAEEEALKVLEGSIAPLRRAAALRASAQRSPKASPGKSPFRGPRSPQAQTTPRAAPRTPAAMPVITNSLVQGTPRDHHGSRFSPLHLLGTPGAPLPPGSALRNTGEPRSIFGPPRKTITPSRHIDITLLTPAPIPPPTFSLALPSPEPAPAYIPDPTPVKAVPEPEPEPTPARPRQEVKPSTPGPAPTSGPRMVEGVEVDLECVGKAVIWDTLPDLMEMDAGGGSVQRSPDSTVKQLFNLSRADPHRPGSPSDATTAVTHEAILLAHVALLLLRSARSGNGEPDMVVPIPEIKANLEAVARARDWDGPADHASRTFYVCVGRKFVRLDRRGGGGGHKVLSDDLLISIPQKIADGVITVVNGLIVGSDRPHAPTTSQDKEIKILNQWAFLGNYNYLLPIYLEDDVGQGSTYSGASIFGFLLGISLAVACANGLGPRPSFGGGPALSCTAEHPFSHSPQNSTYTLSGGAISSPSLHLSATHIAPSTLRQRPQTPHHSPSATVQTTPKDISVDRLLTPPLVESKIPVQLRVPQRTGQSTLVPVTVTRDPPTHDASLPNTLSILEEIGKGALSKVYHARLRVSGTDTDCIAKVVDVSSFPVEAHHGHTQEGAREAFLHEIDILQHLAPIQGDVVPILYGWGEVGSVLYTLLENVGSPVPRENRSILKDRVFDLYGNLQRAGVLHGDVEWRHIFSRPDGSLALIDFDQAYKRSVETDTEWANVCVLSEVHEHLFPDSWERYMAASTAHRGSGPQLSG</sequence>
<evidence type="ECO:0000313" key="4">
    <source>
        <dbReference type="EMBL" id="RSH88446.1"/>
    </source>
</evidence>
<feature type="compositionally biased region" description="Low complexity" evidence="2">
    <location>
        <begin position="221"/>
        <end position="230"/>
    </location>
</feature>
<evidence type="ECO:0000313" key="5">
    <source>
        <dbReference type="Proteomes" id="UP000279236"/>
    </source>
</evidence>
<dbReference type="InterPro" id="IPR000719">
    <property type="entry name" value="Prot_kinase_dom"/>
</dbReference>
<name>A0A427YBL3_9TREE</name>
<feature type="region of interest" description="Disordered" evidence="2">
    <location>
        <begin position="337"/>
        <end position="392"/>
    </location>
</feature>
<dbReference type="InterPro" id="IPR011009">
    <property type="entry name" value="Kinase-like_dom_sf"/>
</dbReference>
<feature type="compositionally biased region" description="Basic and acidic residues" evidence="2">
    <location>
        <begin position="7"/>
        <end position="27"/>
    </location>
</feature>
<feature type="domain" description="Protein kinase" evidence="3">
    <location>
        <begin position="756"/>
        <end position="951"/>
    </location>
</feature>
<protein>
    <recommendedName>
        <fullName evidence="3">Protein kinase domain-containing protein</fullName>
    </recommendedName>
</protein>
<organism evidence="4 5">
    <name type="scientific">Apiotrichum porosum</name>
    <dbReference type="NCBI Taxonomy" id="105984"/>
    <lineage>
        <taxon>Eukaryota</taxon>
        <taxon>Fungi</taxon>
        <taxon>Dikarya</taxon>
        <taxon>Basidiomycota</taxon>
        <taxon>Agaricomycotina</taxon>
        <taxon>Tremellomycetes</taxon>
        <taxon>Trichosporonales</taxon>
        <taxon>Trichosporonaceae</taxon>
        <taxon>Apiotrichum</taxon>
    </lineage>
</organism>
<dbReference type="Proteomes" id="UP000279236">
    <property type="component" value="Unassembled WGS sequence"/>
</dbReference>
<feature type="region of interest" description="Disordered" evidence="2">
    <location>
        <begin position="1"/>
        <end position="30"/>
    </location>
</feature>
<dbReference type="SUPFAM" id="SSF56112">
    <property type="entry name" value="Protein kinase-like (PK-like)"/>
    <property type="match status" value="1"/>
</dbReference>
<feature type="compositionally biased region" description="Low complexity" evidence="2">
    <location>
        <begin position="245"/>
        <end position="257"/>
    </location>
</feature>
<gene>
    <name evidence="4" type="ORF">EHS24_000991</name>
</gene>
<feature type="region of interest" description="Disordered" evidence="2">
    <location>
        <begin position="683"/>
        <end position="705"/>
    </location>
</feature>
<keyword evidence="5" id="KW-1185">Reference proteome</keyword>
<dbReference type="PANTHER" id="PTHR37171:SF1">
    <property type="entry name" value="SERINE_THREONINE-PROTEIN KINASE YRZF-RELATED"/>
    <property type="match status" value="1"/>
</dbReference>
<dbReference type="EMBL" id="RSCE01000001">
    <property type="protein sequence ID" value="RSH88446.1"/>
    <property type="molecule type" value="Genomic_DNA"/>
</dbReference>
<evidence type="ECO:0000259" key="3">
    <source>
        <dbReference type="PROSITE" id="PS50011"/>
    </source>
</evidence>
<dbReference type="GeneID" id="39585534"/>
<evidence type="ECO:0000256" key="2">
    <source>
        <dbReference type="SAM" id="MobiDB-lite"/>
    </source>
</evidence>
<proteinExistence type="predicted"/>
<reference evidence="4 5" key="1">
    <citation type="submission" date="2018-11" db="EMBL/GenBank/DDBJ databases">
        <title>Genome sequence of Apiotrichum porosum DSM 27194.</title>
        <authorList>
            <person name="Aliyu H."/>
            <person name="Gorte O."/>
            <person name="Ochsenreither K."/>
        </authorList>
    </citation>
    <scope>NUCLEOTIDE SEQUENCE [LARGE SCALE GENOMIC DNA]</scope>
    <source>
        <strain evidence="4 5">DSM 27194</strain>
    </source>
</reference>
<dbReference type="PANTHER" id="PTHR37171">
    <property type="entry name" value="SERINE/THREONINE-PROTEIN KINASE YRZF-RELATED"/>
    <property type="match status" value="1"/>
</dbReference>
<dbReference type="Gene3D" id="1.10.510.10">
    <property type="entry name" value="Transferase(Phosphotransferase) domain 1"/>
    <property type="match status" value="1"/>
</dbReference>
<feature type="compositionally biased region" description="Polar residues" evidence="2">
    <location>
        <begin position="683"/>
        <end position="704"/>
    </location>
</feature>
<dbReference type="GO" id="GO:0004672">
    <property type="term" value="F:protein kinase activity"/>
    <property type="evidence" value="ECO:0007669"/>
    <property type="project" value="InterPro"/>
</dbReference>
<dbReference type="OrthoDB" id="3262547at2759"/>
<keyword evidence="1" id="KW-0175">Coiled coil</keyword>
<feature type="region of interest" description="Disordered" evidence="2">
    <location>
        <begin position="169"/>
        <end position="191"/>
    </location>
</feature>
<feature type="coiled-coil region" evidence="1">
    <location>
        <begin position="105"/>
        <end position="132"/>
    </location>
</feature>
<feature type="compositionally biased region" description="Pro residues" evidence="2">
    <location>
        <begin position="344"/>
        <end position="356"/>
    </location>
</feature>
<dbReference type="RefSeq" id="XP_028480654.1">
    <property type="nucleotide sequence ID" value="XM_028616797.1"/>
</dbReference>